<feature type="domain" description="DUF6966" evidence="6">
    <location>
        <begin position="218"/>
        <end position="268"/>
    </location>
</feature>
<dbReference type="Gene3D" id="1.10.10.970">
    <property type="entry name" value="RNA 2'-phosphotransferase, Tpt1/KptA family, N-terminal domain"/>
    <property type="match status" value="1"/>
</dbReference>
<dbReference type="InterPro" id="IPR042080">
    <property type="entry name" value="RNA_2'-PTrans_N"/>
</dbReference>
<keyword evidence="3 5" id="KW-0520">NAD</keyword>
<dbReference type="InterPro" id="IPR042081">
    <property type="entry name" value="RNA_2'-PTrans_C"/>
</dbReference>
<dbReference type="HAMAP" id="MF_00299">
    <property type="entry name" value="KptA"/>
    <property type="match status" value="1"/>
</dbReference>
<gene>
    <name evidence="5" type="primary">kptA</name>
    <name evidence="7" type="ORF">KKR91_08025</name>
</gene>
<evidence type="ECO:0000313" key="7">
    <source>
        <dbReference type="EMBL" id="QWC11479.1"/>
    </source>
</evidence>
<dbReference type="Gene3D" id="3.20.170.30">
    <property type="match status" value="1"/>
</dbReference>
<dbReference type="KEGG" id="ajg:KKR91_08025"/>
<comment type="similarity">
    <text evidence="1 5">Belongs to the KptA/TPT1 family.</text>
</comment>
<dbReference type="EC" id="2.7.1.-" evidence="5"/>
<comment type="function">
    <text evidence="4 5">Removes the 2'-phosphate from RNA via an intermediate in which the phosphate is ADP-ribosylated by NAD followed by a presumed transesterification to release the RNA and generate ADP-ribose 1''-2''-cyclic phosphate (APPR&gt;P). May function as an ADP-ribosylase.</text>
</comment>
<accession>A0A975R2F5</accession>
<dbReference type="InterPro" id="IPR054239">
    <property type="entry name" value="DUF6966"/>
</dbReference>
<dbReference type="InterPro" id="IPR002745">
    <property type="entry name" value="Ptrans_KptA/Tpt1"/>
</dbReference>
<dbReference type="Pfam" id="PF22294">
    <property type="entry name" value="DUF6966"/>
    <property type="match status" value="1"/>
</dbReference>
<protein>
    <recommendedName>
        <fullName evidence="5">Probable RNA 2'-phosphotransferase</fullName>
        <ecNumber evidence="5">2.7.1.-</ecNumber>
    </recommendedName>
</protein>
<dbReference type="AlphaFoldDB" id="A0A975R2F5"/>
<dbReference type="GO" id="GO:0003950">
    <property type="term" value="F:NAD+ poly-ADP-ribosyltransferase activity"/>
    <property type="evidence" value="ECO:0007669"/>
    <property type="project" value="InterPro"/>
</dbReference>
<sequence>MSSIPSRTDISRLLSHALRHVPGEYGLVLDPEGWVPVSEVLGAFHRLGPEWESVDEAVLQDVLAAAEKKRHQIKDGRIRAVHGHSVPVQPSNQPSQPPAVLFHGTARDAVAAIREAGILPMQRQYVHLSETVDQARQVGRRKDTDPVILAVDTSLAVSQGVGFHRSASGVWLAETIPAAAVDILEEGIAAPESVMASPERLRQITAELVALYEEYSYDDMARYFKSVLAMVIEAEGRPAVCKDVARDILSAYRGMGSLNDQVIMHNGVVAYEANGRLNKLLRELHSVAVELATRRPD</sequence>
<evidence type="ECO:0000256" key="5">
    <source>
        <dbReference type="HAMAP-Rule" id="MF_00299"/>
    </source>
</evidence>
<dbReference type="SUPFAM" id="SSF56399">
    <property type="entry name" value="ADP-ribosylation"/>
    <property type="match status" value="1"/>
</dbReference>
<evidence type="ECO:0000256" key="1">
    <source>
        <dbReference type="ARBA" id="ARBA00009836"/>
    </source>
</evidence>
<evidence type="ECO:0000256" key="2">
    <source>
        <dbReference type="ARBA" id="ARBA00022679"/>
    </source>
</evidence>
<organism evidence="7 8">
    <name type="scientific">Arthrobacter jiangjiafuii</name>
    <dbReference type="NCBI Taxonomy" id="2817475"/>
    <lineage>
        <taxon>Bacteria</taxon>
        <taxon>Bacillati</taxon>
        <taxon>Actinomycetota</taxon>
        <taxon>Actinomycetes</taxon>
        <taxon>Micrococcales</taxon>
        <taxon>Micrococcaceae</taxon>
        <taxon>Arthrobacter</taxon>
    </lineage>
</organism>
<reference evidence="7 8" key="1">
    <citation type="submission" date="2021-05" db="EMBL/GenBank/DDBJ databases">
        <title>Novel species in genus Arthrobacter.</title>
        <authorList>
            <person name="Zhang G."/>
        </authorList>
    </citation>
    <scope>NUCLEOTIDE SEQUENCE [LARGE SCALE GENOMIC DNA]</scope>
    <source>
        <strain evidence="8">zg-ZUI227</strain>
    </source>
</reference>
<evidence type="ECO:0000313" key="8">
    <source>
        <dbReference type="Proteomes" id="UP000676885"/>
    </source>
</evidence>
<dbReference type="RefSeq" id="WP_210228486.1">
    <property type="nucleotide sequence ID" value="NZ_CP076022.1"/>
</dbReference>
<name>A0A975R2F5_9MICC</name>
<evidence type="ECO:0000259" key="6">
    <source>
        <dbReference type="Pfam" id="PF22294"/>
    </source>
</evidence>
<dbReference type="GO" id="GO:0000215">
    <property type="term" value="F:tRNA 2'-phosphotransferase activity"/>
    <property type="evidence" value="ECO:0007669"/>
    <property type="project" value="TreeGrafter"/>
</dbReference>
<evidence type="ECO:0000256" key="4">
    <source>
        <dbReference type="ARBA" id="ARBA00025212"/>
    </source>
</evidence>
<dbReference type="InterPro" id="IPR022928">
    <property type="entry name" value="RNA_2'-PTrans_KptA"/>
</dbReference>
<evidence type="ECO:0000256" key="3">
    <source>
        <dbReference type="ARBA" id="ARBA00023027"/>
    </source>
</evidence>
<dbReference type="Proteomes" id="UP000676885">
    <property type="component" value="Chromosome"/>
</dbReference>
<keyword evidence="2 5" id="KW-0808">Transferase</keyword>
<dbReference type="PANTHER" id="PTHR12684:SF2">
    <property type="entry name" value="TRNA 2'-PHOSPHOTRANSFERASE 1"/>
    <property type="match status" value="1"/>
</dbReference>
<dbReference type="Pfam" id="PF01885">
    <property type="entry name" value="PTS_2-RNA"/>
    <property type="match status" value="1"/>
</dbReference>
<dbReference type="PANTHER" id="PTHR12684">
    <property type="entry name" value="PUTATIVE PHOSPHOTRANSFERASE"/>
    <property type="match status" value="1"/>
</dbReference>
<dbReference type="GO" id="GO:0006388">
    <property type="term" value="P:tRNA splicing, via endonucleolytic cleavage and ligation"/>
    <property type="evidence" value="ECO:0007669"/>
    <property type="project" value="UniProtKB-UniRule"/>
</dbReference>
<keyword evidence="8" id="KW-1185">Reference proteome</keyword>
<proteinExistence type="inferred from homology"/>
<dbReference type="EMBL" id="CP076022">
    <property type="protein sequence ID" value="QWC11479.1"/>
    <property type="molecule type" value="Genomic_DNA"/>
</dbReference>